<keyword evidence="3" id="KW-1185">Reference proteome</keyword>
<dbReference type="AlphaFoldDB" id="A0A091E5Q7"/>
<reference evidence="2 3" key="1">
    <citation type="submission" date="2014-04" db="EMBL/GenBank/DDBJ databases">
        <title>Genome evolution of avian class.</title>
        <authorList>
            <person name="Zhang G."/>
            <person name="Li C."/>
        </authorList>
    </citation>
    <scope>NUCLEOTIDE SEQUENCE [LARGE SCALE GENOMIC DNA]</scope>
    <source>
        <strain evidence="2">BGI_N302</strain>
    </source>
</reference>
<feature type="compositionally biased region" description="Acidic residues" evidence="1">
    <location>
        <begin position="42"/>
        <end position="54"/>
    </location>
</feature>
<protein>
    <submittedName>
        <fullName evidence="2">Uncharacterized protein</fullName>
    </submittedName>
</protein>
<dbReference type="Proteomes" id="UP000052976">
    <property type="component" value="Unassembled WGS sequence"/>
</dbReference>
<feature type="non-terminal residue" evidence="2">
    <location>
        <position position="1"/>
    </location>
</feature>
<accession>A0A091E5Q7</accession>
<evidence type="ECO:0000313" key="3">
    <source>
        <dbReference type="Proteomes" id="UP000052976"/>
    </source>
</evidence>
<feature type="region of interest" description="Disordered" evidence="1">
    <location>
        <begin position="1"/>
        <end position="82"/>
    </location>
</feature>
<feature type="non-terminal residue" evidence="2">
    <location>
        <position position="82"/>
    </location>
</feature>
<proteinExistence type="predicted"/>
<gene>
    <name evidence="2" type="ORF">N302_04973</name>
</gene>
<dbReference type="EMBL" id="KK717966">
    <property type="protein sequence ID" value="KFO53463.1"/>
    <property type="molecule type" value="Genomic_DNA"/>
</dbReference>
<organism evidence="2 3">
    <name type="scientific">Corvus brachyrhynchos</name>
    <name type="common">American crow</name>
    <dbReference type="NCBI Taxonomy" id="85066"/>
    <lineage>
        <taxon>Eukaryota</taxon>
        <taxon>Metazoa</taxon>
        <taxon>Chordata</taxon>
        <taxon>Craniata</taxon>
        <taxon>Vertebrata</taxon>
        <taxon>Euteleostomi</taxon>
        <taxon>Archelosauria</taxon>
        <taxon>Archosauria</taxon>
        <taxon>Dinosauria</taxon>
        <taxon>Saurischia</taxon>
        <taxon>Theropoda</taxon>
        <taxon>Coelurosauria</taxon>
        <taxon>Aves</taxon>
        <taxon>Neognathae</taxon>
        <taxon>Neoaves</taxon>
        <taxon>Telluraves</taxon>
        <taxon>Australaves</taxon>
        <taxon>Passeriformes</taxon>
        <taxon>Corvoidea</taxon>
        <taxon>Corvidae</taxon>
        <taxon>Corvus</taxon>
    </lineage>
</organism>
<evidence type="ECO:0000313" key="2">
    <source>
        <dbReference type="EMBL" id="KFO53463.1"/>
    </source>
</evidence>
<sequence>RVEVAHVQRVEGPGLGDVDHAGVFLPEDFVVPKPPHPARDEEQGDDEGVEEEEPVAVQHQPLPLLVHHQSHHGEEGEDVEDE</sequence>
<evidence type="ECO:0000256" key="1">
    <source>
        <dbReference type="SAM" id="MobiDB-lite"/>
    </source>
</evidence>
<name>A0A091E5Q7_CORBR</name>